<dbReference type="Proteomes" id="UP000054007">
    <property type="component" value="Unassembled WGS sequence"/>
</dbReference>
<feature type="region of interest" description="Disordered" evidence="1">
    <location>
        <begin position="736"/>
        <end position="812"/>
    </location>
</feature>
<feature type="region of interest" description="Disordered" evidence="1">
    <location>
        <begin position="242"/>
        <end position="335"/>
    </location>
</feature>
<proteinExistence type="predicted"/>
<feature type="compositionally biased region" description="Acidic residues" evidence="1">
    <location>
        <begin position="279"/>
        <end position="310"/>
    </location>
</feature>
<dbReference type="EMBL" id="KN880756">
    <property type="protein sequence ID" value="KIY62704.1"/>
    <property type="molecule type" value="Genomic_DNA"/>
</dbReference>
<feature type="compositionally biased region" description="Polar residues" evidence="1">
    <location>
        <begin position="1"/>
        <end position="11"/>
    </location>
</feature>
<protein>
    <submittedName>
        <fullName evidence="4">Uncharacterized protein</fullName>
    </submittedName>
</protein>
<evidence type="ECO:0000313" key="5">
    <source>
        <dbReference type="Proteomes" id="UP000054007"/>
    </source>
</evidence>
<evidence type="ECO:0000313" key="4">
    <source>
        <dbReference type="EMBL" id="KIY63404.1"/>
    </source>
</evidence>
<feature type="region of interest" description="Disordered" evidence="1">
    <location>
        <begin position="612"/>
        <end position="653"/>
    </location>
</feature>
<dbReference type="EMBL" id="KN880698">
    <property type="protein sequence ID" value="KIY63404.1"/>
    <property type="molecule type" value="Genomic_DNA"/>
</dbReference>
<feature type="compositionally biased region" description="Polar residues" evidence="1">
    <location>
        <begin position="41"/>
        <end position="51"/>
    </location>
</feature>
<feature type="compositionally biased region" description="Low complexity" evidence="1">
    <location>
        <begin position="788"/>
        <end position="812"/>
    </location>
</feature>
<evidence type="ECO:0000256" key="1">
    <source>
        <dbReference type="SAM" id="MobiDB-lite"/>
    </source>
</evidence>
<accession>A0A0D7AZS3</accession>
<feature type="compositionally biased region" description="Basic and acidic residues" evidence="1">
    <location>
        <begin position="20"/>
        <end position="33"/>
    </location>
</feature>
<sequence>MEPLSPSSQVAQFFGASSKPKPDHHAEKAEPKTYAEASKVSLATSKPSLQASLFPKDAQLGPDMDDNDWQTVSYRKSPKSRVQEKDVGRRQHKVKEPASAPMTQGKQEFNAQGSEPVQRPPPATIQDSVSAPASGATKTRPRPRQASKVANVASFTPPPPSRVLDFTALNDKHQSVTRPPSPMPSPFSATRTKALRRHGALQRIVASPPSSPPKSNTNTLQALRERRAELLAEHLQIEEQIKALLPPNPDDELLDDNNTMDISMFVDVEAVESDHNEDNESIEDNENNDFEDEENEESSLSEGSLEEDGGNDNANDIGSVSQPQSPNVDVKKDSPGYATLQDEMDVDGKETEDIYLDDAELLGRRNIPNVLSADDSQPRKDAHTPFVKFDKDHDKHYALLSALQLPTCRLSVFYKGYPNRELPYNKCSPFLRSASALPSNYLCLEDSETLDTYSPTVQQSVMRTLTFTFMPHKLSNLGQVPLPLLKGQPWASGPRNGQILTWEGSNNVVVGVIPGIIARSNLVTPHITEAANHTMAHHSVDIAPTEQEQRSIFSICGEILGYTETKGPVEVIDNHKYLHITTEPTFEVTDAIKKGKVPAKLVDFDPSVALASEPTNASAPPKKSPMKTKRSDTGSGAQRGRRQFSQNIPVYRAPGWNSSPKEYEQFFANPSALERYSGEIPVNAVVIVGYTAYTVKKTESLFSASLVLNGHFILLLGTEGHLEDEAQDHSLPLATATLEPPKGQEGEPQDTTRSKRKAPKDDELPSAKRPNKQGSAAAPGPKRGGKSAGASSSTSRRASTRSATKAAAQSGA</sequence>
<gene>
    <name evidence="4" type="ORF">CYLTODRAFT_458133</name>
    <name evidence="3" type="ORF">CYLTODRAFT_458769</name>
    <name evidence="2" type="ORF">CYLTODRAFT_459780</name>
</gene>
<keyword evidence="5" id="KW-1185">Reference proteome</keyword>
<dbReference type="AlphaFoldDB" id="A0A0D7AZS3"/>
<evidence type="ECO:0000313" key="3">
    <source>
        <dbReference type="EMBL" id="KIY62704.1"/>
    </source>
</evidence>
<evidence type="ECO:0000313" key="2">
    <source>
        <dbReference type="EMBL" id="KIY61543.1"/>
    </source>
</evidence>
<feature type="region of interest" description="Disordered" evidence="1">
    <location>
        <begin position="203"/>
        <end position="224"/>
    </location>
</feature>
<name>A0A0D7AZS3_9AGAR</name>
<feature type="compositionally biased region" description="Basic and acidic residues" evidence="1">
    <location>
        <begin position="742"/>
        <end position="766"/>
    </location>
</feature>
<reference evidence="4 5" key="1">
    <citation type="journal article" date="2015" name="Fungal Genet. Biol.">
        <title>Evolution of novel wood decay mechanisms in Agaricales revealed by the genome sequences of Fistulina hepatica and Cylindrobasidium torrendii.</title>
        <authorList>
            <person name="Floudas D."/>
            <person name="Held B.W."/>
            <person name="Riley R."/>
            <person name="Nagy L.G."/>
            <person name="Koehler G."/>
            <person name="Ransdell A.S."/>
            <person name="Younus H."/>
            <person name="Chow J."/>
            <person name="Chiniquy J."/>
            <person name="Lipzen A."/>
            <person name="Tritt A."/>
            <person name="Sun H."/>
            <person name="Haridas S."/>
            <person name="LaButti K."/>
            <person name="Ohm R.A."/>
            <person name="Kues U."/>
            <person name="Blanchette R.A."/>
            <person name="Grigoriev I.V."/>
            <person name="Minto R.E."/>
            <person name="Hibbett D.S."/>
        </authorList>
    </citation>
    <scope>NUCLEOTIDE SEQUENCE [LARGE SCALE GENOMIC DNA]</scope>
    <source>
        <strain evidence="4 5">FP15055 ss-10</strain>
    </source>
</reference>
<feature type="compositionally biased region" description="Polar residues" evidence="1">
    <location>
        <begin position="314"/>
        <end position="327"/>
    </location>
</feature>
<dbReference type="EMBL" id="KN880920">
    <property type="protein sequence ID" value="KIY61543.1"/>
    <property type="molecule type" value="Genomic_DNA"/>
</dbReference>
<feature type="region of interest" description="Disordered" evidence="1">
    <location>
        <begin position="1"/>
        <end position="165"/>
    </location>
</feature>
<organism evidence="4 5">
    <name type="scientific">Cylindrobasidium torrendii FP15055 ss-10</name>
    <dbReference type="NCBI Taxonomy" id="1314674"/>
    <lineage>
        <taxon>Eukaryota</taxon>
        <taxon>Fungi</taxon>
        <taxon>Dikarya</taxon>
        <taxon>Basidiomycota</taxon>
        <taxon>Agaricomycotina</taxon>
        <taxon>Agaricomycetes</taxon>
        <taxon>Agaricomycetidae</taxon>
        <taxon>Agaricales</taxon>
        <taxon>Marasmiineae</taxon>
        <taxon>Physalacriaceae</taxon>
        <taxon>Cylindrobasidium</taxon>
    </lineage>
</organism>
<feature type="compositionally biased region" description="Polar residues" evidence="1">
    <location>
        <begin position="101"/>
        <end position="115"/>
    </location>
</feature>